<accession>X0W0P0</accession>
<name>X0W0P0_9ZZZZ</name>
<keyword evidence="1" id="KW-0175">Coiled coil</keyword>
<sequence>IFSNLPVKNNCERYKNYVLRLNNYKYCRDCVNLLVLNNFSTSKYTIHEKNNQCKQCAKEYRDEHKESAKEYSKKYREENKEEIKLKSKEYNQKDYVKLLNRKNSAKRKAAKLQRTPSWGNEQKIKEIYLNCPSNHHVDHIIPLQGKYVSGLHVHTNLQYLTAKDNLSKGNRYIIN</sequence>
<organism evidence="2">
    <name type="scientific">marine sediment metagenome</name>
    <dbReference type="NCBI Taxonomy" id="412755"/>
    <lineage>
        <taxon>unclassified sequences</taxon>
        <taxon>metagenomes</taxon>
        <taxon>ecological metagenomes</taxon>
    </lineage>
</organism>
<reference evidence="2" key="1">
    <citation type="journal article" date="2014" name="Front. Microbiol.">
        <title>High frequency of phylogenetically diverse reductive dehalogenase-homologous genes in deep subseafloor sedimentary metagenomes.</title>
        <authorList>
            <person name="Kawai M."/>
            <person name="Futagami T."/>
            <person name="Toyoda A."/>
            <person name="Takaki Y."/>
            <person name="Nishi S."/>
            <person name="Hori S."/>
            <person name="Arai W."/>
            <person name="Tsubouchi T."/>
            <person name="Morono Y."/>
            <person name="Uchiyama I."/>
            <person name="Ito T."/>
            <person name="Fujiyama A."/>
            <person name="Inagaki F."/>
            <person name="Takami H."/>
        </authorList>
    </citation>
    <scope>NUCLEOTIDE SEQUENCE</scope>
    <source>
        <strain evidence="2">Expedition CK06-06</strain>
    </source>
</reference>
<dbReference type="AlphaFoldDB" id="X0W0P0"/>
<evidence type="ECO:0000313" key="2">
    <source>
        <dbReference type="EMBL" id="GAG06311.1"/>
    </source>
</evidence>
<gene>
    <name evidence="2" type="ORF">S01H1_32835</name>
</gene>
<feature type="coiled-coil region" evidence="1">
    <location>
        <begin position="61"/>
        <end position="115"/>
    </location>
</feature>
<comment type="caution">
    <text evidence="2">The sequence shown here is derived from an EMBL/GenBank/DDBJ whole genome shotgun (WGS) entry which is preliminary data.</text>
</comment>
<feature type="non-terminal residue" evidence="2">
    <location>
        <position position="1"/>
    </location>
</feature>
<evidence type="ECO:0008006" key="3">
    <source>
        <dbReference type="Google" id="ProtNLM"/>
    </source>
</evidence>
<protein>
    <recommendedName>
        <fullName evidence="3">HNH nuclease domain-containing protein</fullName>
    </recommendedName>
</protein>
<dbReference type="EMBL" id="BARS01020355">
    <property type="protein sequence ID" value="GAG06311.1"/>
    <property type="molecule type" value="Genomic_DNA"/>
</dbReference>
<proteinExistence type="predicted"/>
<evidence type="ECO:0000256" key="1">
    <source>
        <dbReference type="SAM" id="Coils"/>
    </source>
</evidence>